<protein>
    <submittedName>
        <fullName evidence="1">Uncharacterized protein</fullName>
    </submittedName>
</protein>
<dbReference type="KEGG" id="rml:FF011L_29040"/>
<reference evidence="1 2" key="1">
    <citation type="submission" date="2019-02" db="EMBL/GenBank/DDBJ databases">
        <title>Deep-cultivation of Planctomycetes and their phenomic and genomic characterization uncovers novel biology.</title>
        <authorList>
            <person name="Wiegand S."/>
            <person name="Jogler M."/>
            <person name="Boedeker C."/>
            <person name="Pinto D."/>
            <person name="Vollmers J."/>
            <person name="Rivas-Marin E."/>
            <person name="Kohn T."/>
            <person name="Peeters S.H."/>
            <person name="Heuer A."/>
            <person name="Rast P."/>
            <person name="Oberbeckmann S."/>
            <person name="Bunk B."/>
            <person name="Jeske O."/>
            <person name="Meyerdierks A."/>
            <person name="Storesund J.E."/>
            <person name="Kallscheuer N."/>
            <person name="Luecker S."/>
            <person name="Lage O.M."/>
            <person name="Pohl T."/>
            <person name="Merkel B.J."/>
            <person name="Hornburger P."/>
            <person name="Mueller R.-W."/>
            <person name="Bruemmer F."/>
            <person name="Labrenz M."/>
            <person name="Spormann A.M."/>
            <person name="Op den Camp H."/>
            <person name="Overmann J."/>
            <person name="Amann R."/>
            <person name="Jetten M.S.M."/>
            <person name="Mascher T."/>
            <person name="Medema M.H."/>
            <person name="Devos D.P."/>
            <person name="Kaster A.-K."/>
            <person name="Ovreas L."/>
            <person name="Rohde M."/>
            <person name="Galperin M.Y."/>
            <person name="Jogler C."/>
        </authorList>
    </citation>
    <scope>NUCLEOTIDE SEQUENCE [LARGE SCALE GENOMIC DNA]</scope>
    <source>
        <strain evidence="1 2">FF011L</strain>
    </source>
</reference>
<proteinExistence type="predicted"/>
<evidence type="ECO:0000313" key="1">
    <source>
        <dbReference type="EMBL" id="QDS94126.1"/>
    </source>
</evidence>
<accession>A0A517MGX2</accession>
<sequence>MVLVTQPEDRIAYRHLTSQISSPVRDRVSSTARVDRVRTLGRSLSRQRSSLYKYLPMTLFRLALLLLCTSITNLL</sequence>
<dbReference type="AlphaFoldDB" id="A0A517MGX2"/>
<keyword evidence="2" id="KW-1185">Reference proteome</keyword>
<dbReference type="EMBL" id="CP036262">
    <property type="protein sequence ID" value="QDS94126.1"/>
    <property type="molecule type" value="Genomic_DNA"/>
</dbReference>
<dbReference type="Proteomes" id="UP000320672">
    <property type="component" value="Chromosome"/>
</dbReference>
<name>A0A517MGX2_9BACT</name>
<organism evidence="1 2">
    <name type="scientific">Roseimaritima multifibrata</name>
    <dbReference type="NCBI Taxonomy" id="1930274"/>
    <lineage>
        <taxon>Bacteria</taxon>
        <taxon>Pseudomonadati</taxon>
        <taxon>Planctomycetota</taxon>
        <taxon>Planctomycetia</taxon>
        <taxon>Pirellulales</taxon>
        <taxon>Pirellulaceae</taxon>
        <taxon>Roseimaritima</taxon>
    </lineage>
</organism>
<evidence type="ECO:0000313" key="2">
    <source>
        <dbReference type="Proteomes" id="UP000320672"/>
    </source>
</evidence>
<gene>
    <name evidence="1" type="ORF">FF011L_29040</name>
</gene>